<dbReference type="Proteomes" id="UP000030747">
    <property type="component" value="Unassembled WGS sequence"/>
</dbReference>
<feature type="non-terminal residue" evidence="2">
    <location>
        <position position="1"/>
    </location>
</feature>
<feature type="compositionally biased region" description="Low complexity" evidence="1">
    <location>
        <begin position="330"/>
        <end position="344"/>
    </location>
</feature>
<dbReference type="RefSeq" id="XP_013229245.1">
    <property type="nucleotide sequence ID" value="XM_013373791.1"/>
</dbReference>
<name>U6KQ65_EIMTE</name>
<keyword evidence="3" id="KW-1185">Reference proteome</keyword>
<dbReference type="GeneID" id="25256205"/>
<evidence type="ECO:0000313" key="2">
    <source>
        <dbReference type="EMBL" id="CDJ38407.1"/>
    </source>
</evidence>
<dbReference type="VEuPathDB" id="ToxoDB:ETH_00035820"/>
<accession>U6KQ65</accession>
<proteinExistence type="predicted"/>
<dbReference type="EMBL" id="HG673858">
    <property type="protein sequence ID" value="CDJ38407.1"/>
    <property type="molecule type" value="Genomic_DNA"/>
</dbReference>
<dbReference type="AlphaFoldDB" id="U6KQ65"/>
<feature type="region of interest" description="Disordered" evidence="1">
    <location>
        <begin position="322"/>
        <end position="344"/>
    </location>
</feature>
<reference evidence="2" key="1">
    <citation type="submission" date="2013-10" db="EMBL/GenBank/DDBJ databases">
        <title>Genomic analysis of the causative agents of coccidiosis in chickens.</title>
        <authorList>
            <person name="Reid A.J."/>
            <person name="Blake D."/>
            <person name="Billington K."/>
            <person name="Browne H."/>
            <person name="Dunn M."/>
            <person name="Hung S."/>
            <person name="Kawahara F."/>
            <person name="Miranda-Saavedra D."/>
            <person name="Mourier T."/>
            <person name="Nagra H."/>
            <person name="Otto T.D."/>
            <person name="Rawlings N."/>
            <person name="Sanchez A."/>
            <person name="Sanders M."/>
            <person name="Subramaniam C."/>
            <person name="Tay Y."/>
            <person name="Dear P."/>
            <person name="Doerig C."/>
            <person name="Gruber A."/>
            <person name="Parkinson J."/>
            <person name="Shirley M."/>
            <person name="Wan K.L."/>
            <person name="Berriman M."/>
            <person name="Tomley F."/>
            <person name="Pain A."/>
        </authorList>
    </citation>
    <scope>NUCLEOTIDE SEQUENCE [LARGE SCALE GENOMIC DNA]</scope>
    <source>
        <strain evidence="2">Houghton</strain>
    </source>
</reference>
<reference evidence="2" key="2">
    <citation type="submission" date="2013-10" db="EMBL/GenBank/DDBJ databases">
        <authorList>
            <person name="Aslett M."/>
        </authorList>
    </citation>
    <scope>NUCLEOTIDE SEQUENCE [LARGE SCALE GENOMIC DNA]</scope>
    <source>
        <strain evidence="2">Houghton</strain>
    </source>
</reference>
<sequence length="344" mass="38352">EVEPDGTGGPPEPSCPFKGLDLKLCKAWAAVHGLPLVEEEPGSKKRQRQDPPAFGLKGAAASLKGVSRRRTAFLWAYSRRAPPHLAASEAARALLPPEPLPGPQVTLREARRRVSAELNQQGLHPAVLDVLWQFFTSGSQTSVLTKQQAAEKMDELIGGPWKGPRLWLEASEVPGLLDPGARGASKSEALQIKNIFFRGTRMLYRNPEAAAAPGRRPNPRGLPPRLSVAALWAKLGAAVTQRMQSFDFEALQATEAAIKARQDHFLACLRKTIQFRQQRRRFSLASQRLLDTLWLPTLHWRESKKAREEALSAEARLVRLHAQQQHRHGLPQQQNEQQNEPQQR</sequence>
<evidence type="ECO:0000313" key="3">
    <source>
        <dbReference type="Proteomes" id="UP000030747"/>
    </source>
</evidence>
<protein>
    <submittedName>
        <fullName evidence="2">Uncharacterized protein</fullName>
    </submittedName>
</protein>
<dbReference type="OrthoDB" id="361829at2759"/>
<gene>
    <name evidence="2" type="ORF">ETH_00035820</name>
</gene>
<evidence type="ECO:0000256" key="1">
    <source>
        <dbReference type="SAM" id="MobiDB-lite"/>
    </source>
</evidence>
<organism evidence="2 3">
    <name type="scientific">Eimeria tenella</name>
    <name type="common">Coccidian parasite</name>
    <dbReference type="NCBI Taxonomy" id="5802"/>
    <lineage>
        <taxon>Eukaryota</taxon>
        <taxon>Sar</taxon>
        <taxon>Alveolata</taxon>
        <taxon>Apicomplexa</taxon>
        <taxon>Conoidasida</taxon>
        <taxon>Coccidia</taxon>
        <taxon>Eucoccidiorida</taxon>
        <taxon>Eimeriorina</taxon>
        <taxon>Eimeriidae</taxon>
        <taxon>Eimeria</taxon>
    </lineage>
</organism>
<dbReference type="VEuPathDB" id="ToxoDB:ETH2_1459700"/>